<organism evidence="3">
    <name type="scientific">Anisakis simplex</name>
    <name type="common">Herring worm</name>
    <dbReference type="NCBI Taxonomy" id="6269"/>
    <lineage>
        <taxon>Eukaryota</taxon>
        <taxon>Metazoa</taxon>
        <taxon>Ecdysozoa</taxon>
        <taxon>Nematoda</taxon>
        <taxon>Chromadorea</taxon>
        <taxon>Rhabditida</taxon>
        <taxon>Spirurina</taxon>
        <taxon>Ascaridomorpha</taxon>
        <taxon>Ascaridoidea</taxon>
        <taxon>Anisakidae</taxon>
        <taxon>Anisakis</taxon>
        <taxon>Anisakis simplex complex</taxon>
    </lineage>
</organism>
<keyword evidence="2" id="KW-1185">Reference proteome</keyword>
<dbReference type="AlphaFoldDB" id="A0A0M3J963"/>
<sequence>MVLILEDDAQKRDGVGGINSAVSVPPRVTPPKFCIGAVFVRRVSVGNVITLMSNSKCLQATHIKPSSGGEFISNKTVTSVNATNIFGKKKLKISSKEKKTAEITVLVGDGEDAHAQQHCNSEAQRAWPQGCPLKQLKRKFSLHRLRLRSVLA</sequence>
<dbReference type="EMBL" id="UYRR01006508">
    <property type="protein sequence ID" value="VDK22688.1"/>
    <property type="molecule type" value="Genomic_DNA"/>
</dbReference>
<protein>
    <submittedName>
        <fullName evidence="3">FHA domain-containing protein</fullName>
    </submittedName>
</protein>
<accession>A0A0M3J963</accession>
<dbReference type="Proteomes" id="UP000267096">
    <property type="component" value="Unassembled WGS sequence"/>
</dbReference>
<gene>
    <name evidence="1" type="ORF">ASIM_LOCUS3944</name>
</gene>
<reference evidence="3" key="1">
    <citation type="submission" date="2017-02" db="UniProtKB">
        <authorList>
            <consortium name="WormBaseParasite"/>
        </authorList>
    </citation>
    <scope>IDENTIFICATION</scope>
</reference>
<evidence type="ECO:0000313" key="3">
    <source>
        <dbReference type="WBParaSite" id="ASIM_0000412401-mRNA-1"/>
    </source>
</evidence>
<proteinExistence type="predicted"/>
<dbReference type="WBParaSite" id="ASIM_0000412401-mRNA-1">
    <property type="protein sequence ID" value="ASIM_0000412401-mRNA-1"/>
    <property type="gene ID" value="ASIM_0000412401"/>
</dbReference>
<reference evidence="1 2" key="2">
    <citation type="submission" date="2018-11" db="EMBL/GenBank/DDBJ databases">
        <authorList>
            <consortium name="Pathogen Informatics"/>
        </authorList>
    </citation>
    <scope>NUCLEOTIDE SEQUENCE [LARGE SCALE GENOMIC DNA]</scope>
</reference>
<evidence type="ECO:0000313" key="1">
    <source>
        <dbReference type="EMBL" id="VDK22688.1"/>
    </source>
</evidence>
<name>A0A0M3J963_ANISI</name>
<evidence type="ECO:0000313" key="2">
    <source>
        <dbReference type="Proteomes" id="UP000267096"/>
    </source>
</evidence>